<evidence type="ECO:0000313" key="3">
    <source>
        <dbReference type="EMBL" id="RST99547.1"/>
    </source>
</evidence>
<feature type="domain" description="GFO/IDH/MocA-like oxidoreductase" evidence="2">
    <location>
        <begin position="157"/>
        <end position="251"/>
    </location>
</feature>
<dbReference type="SUPFAM" id="SSF55347">
    <property type="entry name" value="Glyceraldehyde-3-phosphate dehydrogenase-like, C-terminal domain"/>
    <property type="match status" value="1"/>
</dbReference>
<name>A0A429ZZV4_9ENTE</name>
<keyword evidence="4" id="KW-1185">Reference proteome</keyword>
<dbReference type="InterPro" id="IPR000683">
    <property type="entry name" value="Gfo/Idh/MocA-like_OxRdtase_N"/>
</dbReference>
<dbReference type="RefSeq" id="WP_125983485.1">
    <property type="nucleotide sequence ID" value="NZ_NGJS01000004.1"/>
</dbReference>
<evidence type="ECO:0000259" key="2">
    <source>
        <dbReference type="Pfam" id="PF22725"/>
    </source>
</evidence>
<proteinExistence type="predicted"/>
<protein>
    <submittedName>
        <fullName evidence="3">Oxidoreductase</fullName>
    </submittedName>
</protein>
<evidence type="ECO:0000313" key="4">
    <source>
        <dbReference type="Proteomes" id="UP000287857"/>
    </source>
</evidence>
<organism evidence="3 4">
    <name type="scientific">Vagococcus vulneris</name>
    <dbReference type="NCBI Taxonomy" id="1977869"/>
    <lineage>
        <taxon>Bacteria</taxon>
        <taxon>Bacillati</taxon>
        <taxon>Bacillota</taxon>
        <taxon>Bacilli</taxon>
        <taxon>Lactobacillales</taxon>
        <taxon>Enterococcaceae</taxon>
        <taxon>Vagococcus</taxon>
    </lineage>
</organism>
<sequence>MLNLGIIGTNWITHQFVDAAIESGEYRLKGVYSRHERKAFDFAERYPNSEDIIFGTDLDRFLSCSEIDVVYIASPNSLHFSQAKAAIKAGKHVIVEKPIAATHHELKELIHLAEKHHVFIFEGARHMHERNFHKVKELTKNHSKLLGANLNFMKYSSRYDAYLNGENPNIFSAKFSGGALMDLGVYLIYAAVEWFGAPDEVKYFDQKLTSGVDVMGTMIFRYPTFDITMMTGKHADSYLPSEIYLTDGTIRLDAVNSINQITREVRTSTGIESKELAENTDTNPMIDEAKAFSRVINHPDSISSKADYKHWLDVALTVHEIMTTIRKQNGIVFEADK</sequence>
<evidence type="ECO:0000259" key="1">
    <source>
        <dbReference type="Pfam" id="PF01408"/>
    </source>
</evidence>
<dbReference type="PANTHER" id="PTHR43054">
    <property type="match status" value="1"/>
</dbReference>
<dbReference type="PANTHER" id="PTHR43054:SF1">
    <property type="entry name" value="SCYLLO-INOSITOL 2-DEHYDROGENASE (NADP(+)) IOLU"/>
    <property type="match status" value="1"/>
</dbReference>
<dbReference type="Gene3D" id="3.40.50.720">
    <property type="entry name" value="NAD(P)-binding Rossmann-like Domain"/>
    <property type="match status" value="1"/>
</dbReference>
<dbReference type="Pfam" id="PF22725">
    <property type="entry name" value="GFO_IDH_MocA_C3"/>
    <property type="match status" value="1"/>
</dbReference>
<dbReference type="OrthoDB" id="9815825at2"/>
<comment type="caution">
    <text evidence="3">The sequence shown here is derived from an EMBL/GenBank/DDBJ whole genome shotgun (WGS) entry which is preliminary data.</text>
</comment>
<dbReference type="EMBL" id="NGJS01000004">
    <property type="protein sequence ID" value="RST99547.1"/>
    <property type="molecule type" value="Genomic_DNA"/>
</dbReference>
<dbReference type="InterPro" id="IPR036291">
    <property type="entry name" value="NAD(P)-bd_dom_sf"/>
</dbReference>
<dbReference type="SUPFAM" id="SSF51735">
    <property type="entry name" value="NAD(P)-binding Rossmann-fold domains"/>
    <property type="match status" value="1"/>
</dbReference>
<feature type="domain" description="Gfo/Idh/MocA-like oxidoreductase N-terminal" evidence="1">
    <location>
        <begin position="3"/>
        <end position="121"/>
    </location>
</feature>
<dbReference type="Proteomes" id="UP000287857">
    <property type="component" value="Unassembled WGS sequence"/>
</dbReference>
<gene>
    <name evidence="3" type="ORF">CBF37_04260</name>
</gene>
<dbReference type="Pfam" id="PF01408">
    <property type="entry name" value="GFO_IDH_MocA"/>
    <property type="match status" value="1"/>
</dbReference>
<dbReference type="InterPro" id="IPR055170">
    <property type="entry name" value="GFO_IDH_MocA-like_dom"/>
</dbReference>
<dbReference type="AlphaFoldDB" id="A0A429ZZV4"/>
<dbReference type="Gene3D" id="3.30.360.10">
    <property type="entry name" value="Dihydrodipicolinate Reductase, domain 2"/>
    <property type="match status" value="1"/>
</dbReference>
<dbReference type="GO" id="GO:0000166">
    <property type="term" value="F:nucleotide binding"/>
    <property type="evidence" value="ECO:0007669"/>
    <property type="project" value="InterPro"/>
</dbReference>
<reference evidence="3 4" key="1">
    <citation type="submission" date="2017-05" db="EMBL/GenBank/DDBJ databases">
        <title>Vagococcus spp. assemblies.</title>
        <authorList>
            <person name="Gulvik C.A."/>
        </authorList>
    </citation>
    <scope>NUCLEOTIDE SEQUENCE [LARGE SCALE GENOMIC DNA]</scope>
    <source>
        <strain evidence="3 4">SS1995</strain>
    </source>
</reference>
<accession>A0A429ZZV4</accession>